<proteinExistence type="predicted"/>
<dbReference type="RefSeq" id="WP_338450259.1">
    <property type="nucleotide sequence ID" value="NZ_CP137640.1"/>
</dbReference>
<dbReference type="Proteomes" id="UP001357223">
    <property type="component" value="Chromosome"/>
</dbReference>
<dbReference type="InterPro" id="IPR015231">
    <property type="entry name" value="DUF1934"/>
</dbReference>
<evidence type="ECO:0000313" key="2">
    <source>
        <dbReference type="Proteomes" id="UP001357223"/>
    </source>
</evidence>
<keyword evidence="2" id="KW-1185">Reference proteome</keyword>
<organism evidence="1 2">
    <name type="scientific">Niallia oryzisoli</name>
    <dbReference type="NCBI Taxonomy" id="1737571"/>
    <lineage>
        <taxon>Bacteria</taxon>
        <taxon>Bacillati</taxon>
        <taxon>Bacillota</taxon>
        <taxon>Bacilli</taxon>
        <taxon>Bacillales</taxon>
        <taxon>Bacillaceae</taxon>
        <taxon>Niallia</taxon>
    </lineage>
</organism>
<accession>A0ABZ2CDV5</accession>
<dbReference type="Gene3D" id="2.40.128.20">
    <property type="match status" value="1"/>
</dbReference>
<dbReference type="EMBL" id="CP137640">
    <property type="protein sequence ID" value="WVX81331.1"/>
    <property type="molecule type" value="Genomic_DNA"/>
</dbReference>
<gene>
    <name evidence="1" type="ORF">R4Z09_29980</name>
</gene>
<dbReference type="SUPFAM" id="SSF50814">
    <property type="entry name" value="Lipocalins"/>
    <property type="match status" value="1"/>
</dbReference>
<name>A0ABZ2CDV5_9BACI</name>
<dbReference type="Pfam" id="PF09148">
    <property type="entry name" value="DUF1934"/>
    <property type="match status" value="1"/>
</dbReference>
<dbReference type="InterPro" id="IPR012674">
    <property type="entry name" value="Calycin"/>
</dbReference>
<reference evidence="1 2" key="1">
    <citation type="submission" date="2023-10" db="EMBL/GenBank/DDBJ databases">
        <title>Niallia locisalis sp.nov. isolated from a salt pond sample.</title>
        <authorList>
            <person name="Li X.-J."/>
            <person name="Dong L."/>
        </authorList>
    </citation>
    <scope>NUCLEOTIDE SEQUENCE [LARGE SCALE GENOMIC DNA]</scope>
    <source>
        <strain evidence="1 2">DSM 29761</strain>
    </source>
</reference>
<evidence type="ECO:0000313" key="1">
    <source>
        <dbReference type="EMBL" id="WVX81331.1"/>
    </source>
</evidence>
<sequence length="165" mass="18751">MWRKRGARSVSGYPTEQMAVKITVNTTITNDSEKETYELITFGQYIQKKSSVFLRYDEVMEEGSAKTVVKVSEQEGSILRSGAVDMRLPFQMNKTLIGSYKTPYGVLDMETSTEGISHEFDDRLKKGLINIFYDLKMQGNHAGTYHLSITFEEDEKNEHSGASKK</sequence>
<protein>
    <submittedName>
        <fullName evidence="1">DUF1934 domain-containing protein</fullName>
    </submittedName>
</protein>